<dbReference type="InterPro" id="IPR037046">
    <property type="entry name" value="AlkA_N_sf"/>
</dbReference>
<keyword evidence="2" id="KW-0234">DNA repair</keyword>
<evidence type="ECO:0000256" key="1">
    <source>
        <dbReference type="ARBA" id="ARBA00022763"/>
    </source>
</evidence>
<gene>
    <name evidence="3" type="ORF">SAMN00790413_00023</name>
</gene>
<dbReference type="GO" id="GO:0043916">
    <property type="term" value="F:DNA-7-methylguanine glycosylase activity"/>
    <property type="evidence" value="ECO:0007669"/>
    <property type="project" value="TreeGrafter"/>
</dbReference>
<sequence>MTRLPVVQPFAFRHTLAFLGGFSPAQGEQGTAGELRKATRLGGQTVGFVVREDAAGLTCAVYPERPLTAGEETALLERLAFFLGTREDLRPFYAAAEGDAAFRPVLDGLYGFHQPKFLTPFEAACWAVIGQRLPLTQARKIKRALMLRCGGEWEGRPAFPEPGDLLHLTEEDVLALLPNPRKARSLRELIRAFEDVTTDDLVRRPYGEVRDWLRGIYGIGQWSALFILVRGLGRLEHLGEDAAGTPLLAELLRAAAPVYGPLDPRELGWIAEGYGEEQRHWAAYLRSRSVLPPSREVAA</sequence>
<dbReference type="STRING" id="695939.SAMN00790413_00023"/>
<dbReference type="PANTHER" id="PTHR43003:SF5">
    <property type="entry name" value="DNA-3-METHYLADENINE GLYCOSYLASE"/>
    <property type="match status" value="1"/>
</dbReference>
<accession>A0A1W1V5R2</accession>
<keyword evidence="4" id="KW-1185">Reference proteome</keyword>
<dbReference type="PANTHER" id="PTHR43003">
    <property type="entry name" value="DNA-3-METHYLADENINE GLYCOSYLASE"/>
    <property type="match status" value="1"/>
</dbReference>
<dbReference type="GO" id="GO:0032993">
    <property type="term" value="C:protein-DNA complex"/>
    <property type="evidence" value="ECO:0007669"/>
    <property type="project" value="TreeGrafter"/>
</dbReference>
<dbReference type="EMBL" id="FWWU01000009">
    <property type="protein sequence ID" value="SMB88381.1"/>
    <property type="molecule type" value="Genomic_DNA"/>
</dbReference>
<dbReference type="Gene3D" id="1.10.340.30">
    <property type="entry name" value="Hypothetical protein, domain 2"/>
    <property type="match status" value="1"/>
</dbReference>
<dbReference type="GO" id="GO:0008725">
    <property type="term" value="F:DNA-3-methyladenine glycosylase activity"/>
    <property type="evidence" value="ECO:0007669"/>
    <property type="project" value="TreeGrafter"/>
</dbReference>
<dbReference type="GO" id="GO:0006285">
    <property type="term" value="P:base-excision repair, AP site formation"/>
    <property type="evidence" value="ECO:0007669"/>
    <property type="project" value="TreeGrafter"/>
</dbReference>
<evidence type="ECO:0000313" key="3">
    <source>
        <dbReference type="EMBL" id="SMB88381.1"/>
    </source>
</evidence>
<dbReference type="Proteomes" id="UP000192582">
    <property type="component" value="Unassembled WGS sequence"/>
</dbReference>
<evidence type="ECO:0000313" key="4">
    <source>
        <dbReference type="Proteomes" id="UP000192582"/>
    </source>
</evidence>
<evidence type="ECO:0000256" key="2">
    <source>
        <dbReference type="ARBA" id="ARBA00023204"/>
    </source>
</evidence>
<dbReference type="Gene3D" id="3.30.310.20">
    <property type="entry name" value="DNA-3-methyladenine glycosylase AlkA, N-terminal domain"/>
    <property type="match status" value="1"/>
</dbReference>
<keyword evidence="1" id="KW-0227">DNA damage</keyword>
<dbReference type="SUPFAM" id="SSF48150">
    <property type="entry name" value="DNA-glycosylase"/>
    <property type="match status" value="1"/>
</dbReference>
<dbReference type="RefSeq" id="WP_084047772.1">
    <property type="nucleotide sequence ID" value="NZ_FWWU01000009.1"/>
</dbReference>
<dbReference type="OrthoDB" id="9785929at2"/>
<protein>
    <submittedName>
        <fullName evidence="3">DNA-3-methyladenine glycosylase II</fullName>
    </submittedName>
</protein>
<reference evidence="3 4" key="1">
    <citation type="submission" date="2017-04" db="EMBL/GenBank/DDBJ databases">
        <authorList>
            <person name="Afonso C.L."/>
            <person name="Miller P.J."/>
            <person name="Scott M.A."/>
            <person name="Spackman E."/>
            <person name="Goraichik I."/>
            <person name="Dimitrov K.M."/>
            <person name="Suarez D.L."/>
            <person name="Swayne D.E."/>
        </authorList>
    </citation>
    <scope>NUCLEOTIDE SEQUENCE [LARGE SCALE GENOMIC DNA]</scope>
    <source>
        <strain evidence="3 4">KR-140</strain>
    </source>
</reference>
<dbReference type="InterPro" id="IPR011257">
    <property type="entry name" value="DNA_glycosylase"/>
</dbReference>
<dbReference type="GO" id="GO:0006307">
    <property type="term" value="P:DNA alkylation repair"/>
    <property type="evidence" value="ECO:0007669"/>
    <property type="project" value="TreeGrafter"/>
</dbReference>
<name>A0A1W1V5R2_9DEIO</name>
<proteinExistence type="predicted"/>
<dbReference type="AlphaFoldDB" id="A0A1W1V5R2"/>
<organism evidence="3 4">
    <name type="scientific">Deinococcus hopiensis KR-140</name>
    <dbReference type="NCBI Taxonomy" id="695939"/>
    <lineage>
        <taxon>Bacteria</taxon>
        <taxon>Thermotogati</taxon>
        <taxon>Deinococcota</taxon>
        <taxon>Deinococci</taxon>
        <taxon>Deinococcales</taxon>
        <taxon>Deinococcaceae</taxon>
        <taxon>Deinococcus</taxon>
    </lineage>
</organism>
<dbReference type="InterPro" id="IPR051912">
    <property type="entry name" value="Alkylbase_DNA_Glycosylase/TA"/>
</dbReference>
<dbReference type="GO" id="GO:0032131">
    <property type="term" value="F:alkylated DNA binding"/>
    <property type="evidence" value="ECO:0007669"/>
    <property type="project" value="TreeGrafter"/>
</dbReference>